<dbReference type="RefSeq" id="WP_023065885.1">
    <property type="nucleotide sequence ID" value="NZ_AUZM01000016.1"/>
</dbReference>
<dbReference type="EMBL" id="AUZM01000016">
    <property type="protein sequence ID" value="ERT07928.1"/>
    <property type="molecule type" value="Genomic_DNA"/>
</dbReference>
<keyword evidence="1" id="KW-0472">Membrane</keyword>
<proteinExistence type="predicted"/>
<keyword evidence="1" id="KW-1133">Transmembrane helix</keyword>
<gene>
    <name evidence="2" type="ORF">M595_2079</name>
</gene>
<sequence>MLIPLTRKTFEELIPAVATSDQYRYAWGKLSDFLKRVLISAVCASVWIIIEIAVESDSIKSVLLILGLITILYWFWGPVVEASLRNLQCRKYPYCGFWQGKVLDYYITEEVTSEQESVNKKGDLIIIENLERRINVEVGDSKGFTTSIQAPLNRSHKKLHRGQVAQLIVMSYLEDLSRISQVSDLYIPSQNLWVSNYPYLRRDAFVDVSRWVRSQRDTRRRSQTSVDR</sequence>
<feature type="transmembrane region" description="Helical" evidence="1">
    <location>
        <begin position="33"/>
        <end position="50"/>
    </location>
</feature>
<dbReference type="PATRIC" id="fig|1348334.3.peg.2014"/>
<feature type="transmembrane region" description="Helical" evidence="1">
    <location>
        <begin position="62"/>
        <end position="84"/>
    </location>
</feature>
<evidence type="ECO:0000313" key="2">
    <source>
        <dbReference type="EMBL" id="ERT07928.1"/>
    </source>
</evidence>
<organism evidence="2 3">
    <name type="scientific">Lyngbya aestuarii BL J</name>
    <dbReference type="NCBI Taxonomy" id="1348334"/>
    <lineage>
        <taxon>Bacteria</taxon>
        <taxon>Bacillati</taxon>
        <taxon>Cyanobacteriota</taxon>
        <taxon>Cyanophyceae</taxon>
        <taxon>Oscillatoriophycideae</taxon>
        <taxon>Oscillatoriales</taxon>
        <taxon>Microcoleaceae</taxon>
        <taxon>Lyngbya</taxon>
    </lineage>
</organism>
<evidence type="ECO:0000256" key="1">
    <source>
        <dbReference type="SAM" id="Phobius"/>
    </source>
</evidence>
<dbReference type="Proteomes" id="UP000017127">
    <property type="component" value="Unassembled WGS sequence"/>
</dbReference>
<evidence type="ECO:0008006" key="4">
    <source>
        <dbReference type="Google" id="ProtNLM"/>
    </source>
</evidence>
<dbReference type="AlphaFoldDB" id="U7QJ78"/>
<protein>
    <recommendedName>
        <fullName evidence="4">Phosphate ABC transporter permease</fullName>
    </recommendedName>
</protein>
<name>U7QJ78_9CYAN</name>
<keyword evidence="1" id="KW-0812">Transmembrane</keyword>
<comment type="caution">
    <text evidence="2">The sequence shown here is derived from an EMBL/GenBank/DDBJ whole genome shotgun (WGS) entry which is preliminary data.</text>
</comment>
<accession>U7QJ78</accession>
<dbReference type="OrthoDB" id="459934at2"/>
<reference evidence="2 3" key="1">
    <citation type="journal article" date="2013" name="Front. Microbiol.">
        <title>Comparative genomic analyses of the cyanobacterium, Lyngbya aestuarii BL J, a powerful hydrogen producer.</title>
        <authorList>
            <person name="Kothari A."/>
            <person name="Vaughn M."/>
            <person name="Garcia-Pichel F."/>
        </authorList>
    </citation>
    <scope>NUCLEOTIDE SEQUENCE [LARGE SCALE GENOMIC DNA]</scope>
    <source>
        <strain evidence="2 3">BL J</strain>
    </source>
</reference>
<evidence type="ECO:0000313" key="3">
    <source>
        <dbReference type="Proteomes" id="UP000017127"/>
    </source>
</evidence>
<keyword evidence="3" id="KW-1185">Reference proteome</keyword>